<accession>A0ABT2NKK4</accession>
<comment type="similarity">
    <text evidence="1">Belongs to the metallo-beta-lactamase superfamily.</text>
</comment>
<dbReference type="SUPFAM" id="SSF56281">
    <property type="entry name" value="Metallo-hydrolase/oxidoreductase"/>
    <property type="match status" value="1"/>
</dbReference>
<sequence>MSSFLTNRRQLFVAAGALATAPILRAAPARAAIDPAGAALRAVHRFSLGGMKISVIDDARFTFPAPMFAVNQPEGTIAPFLEGFGLPGETVSLHMQMTLVETGGRKVLLDTGMGDITFPGNAVDNGRLFAGLAVLGVAAEDITDVIISHGHPDHIGACAIDGAPAFPNATYHIPPEELEFWTQKPGDGQDFMSMMLAVGNAKLEPVRALTRPYKDGDEIAPGVFAVAAPGHTVAHHAILLSDGGEKLLHLMDTAVHYLVGPEQPDWAMGVEMDVEKAAETRRRLFRQAAEEKLLVAGYHFPFPGVGRIVEQGAAWRYVPMQTA</sequence>
<dbReference type="PANTHER" id="PTHR42978:SF6">
    <property type="entry name" value="QUORUM-QUENCHING LACTONASE YTNP-RELATED"/>
    <property type="match status" value="1"/>
</dbReference>
<dbReference type="InterPro" id="IPR006311">
    <property type="entry name" value="TAT_signal"/>
</dbReference>
<evidence type="ECO:0000256" key="2">
    <source>
        <dbReference type="ARBA" id="ARBA00022723"/>
    </source>
</evidence>
<feature type="domain" description="Metallo-beta-lactamase" evidence="6">
    <location>
        <begin position="94"/>
        <end position="298"/>
    </location>
</feature>
<dbReference type="Pfam" id="PF00753">
    <property type="entry name" value="Lactamase_B"/>
    <property type="match status" value="1"/>
</dbReference>
<dbReference type="InterPro" id="IPR001279">
    <property type="entry name" value="Metallo-B-lactamas"/>
</dbReference>
<keyword evidence="4" id="KW-0862">Zinc</keyword>
<dbReference type="PROSITE" id="PS51318">
    <property type="entry name" value="TAT"/>
    <property type="match status" value="1"/>
</dbReference>
<dbReference type="SMART" id="SM00849">
    <property type="entry name" value="Lactamase_B"/>
    <property type="match status" value="1"/>
</dbReference>
<evidence type="ECO:0000256" key="3">
    <source>
        <dbReference type="ARBA" id="ARBA00022801"/>
    </source>
</evidence>
<dbReference type="InterPro" id="IPR051013">
    <property type="entry name" value="MBL_superfamily_lactonases"/>
</dbReference>
<reference evidence="8" key="1">
    <citation type="submission" date="2023-07" db="EMBL/GenBank/DDBJ databases">
        <title>Defluviimonas sediminis sp. nov., isolated from mangrove sediment.</title>
        <authorList>
            <person name="Liu L."/>
            <person name="Li J."/>
            <person name="Huang Y."/>
            <person name="Pan J."/>
            <person name="Li M."/>
        </authorList>
    </citation>
    <scope>NUCLEOTIDE SEQUENCE [LARGE SCALE GENOMIC DNA]</scope>
    <source>
        <strain evidence="8">FT324</strain>
    </source>
</reference>
<evidence type="ECO:0000313" key="7">
    <source>
        <dbReference type="EMBL" id="MCT8328084.1"/>
    </source>
</evidence>
<keyword evidence="3" id="KW-0378">Hydrolase</keyword>
<protein>
    <submittedName>
        <fullName evidence="7">MBL fold metallo-hydrolase</fullName>
    </submittedName>
</protein>
<dbReference type="Gene3D" id="3.60.15.10">
    <property type="entry name" value="Ribonuclease Z/Hydroxyacylglutathione hydrolase-like"/>
    <property type="match status" value="1"/>
</dbReference>
<dbReference type="InterPro" id="IPR036866">
    <property type="entry name" value="RibonucZ/Hydroxyglut_hydro"/>
</dbReference>
<feature type="signal peptide" evidence="5">
    <location>
        <begin position="1"/>
        <end position="26"/>
    </location>
</feature>
<feature type="chain" id="PRO_5046821206" evidence="5">
    <location>
        <begin position="27"/>
        <end position="323"/>
    </location>
</feature>
<keyword evidence="2" id="KW-0479">Metal-binding</keyword>
<dbReference type="RefSeq" id="WP_261493530.1">
    <property type="nucleotide sequence ID" value="NZ_JAOCQF010000001.1"/>
</dbReference>
<evidence type="ECO:0000256" key="4">
    <source>
        <dbReference type="ARBA" id="ARBA00022833"/>
    </source>
</evidence>
<dbReference type="CDD" id="cd07720">
    <property type="entry name" value="OPHC2-like_MBL-fold"/>
    <property type="match status" value="1"/>
</dbReference>
<evidence type="ECO:0000259" key="6">
    <source>
        <dbReference type="SMART" id="SM00849"/>
    </source>
</evidence>
<evidence type="ECO:0000256" key="1">
    <source>
        <dbReference type="ARBA" id="ARBA00007749"/>
    </source>
</evidence>
<evidence type="ECO:0000256" key="5">
    <source>
        <dbReference type="SAM" id="SignalP"/>
    </source>
</evidence>
<keyword evidence="5" id="KW-0732">Signal</keyword>
<name>A0ABT2NKK4_9RHOB</name>
<dbReference type="PANTHER" id="PTHR42978">
    <property type="entry name" value="QUORUM-QUENCHING LACTONASE YTNP-RELATED-RELATED"/>
    <property type="match status" value="1"/>
</dbReference>
<proteinExistence type="inferred from homology"/>
<dbReference type="Proteomes" id="UP001205601">
    <property type="component" value="Unassembled WGS sequence"/>
</dbReference>
<comment type="caution">
    <text evidence="7">The sequence shown here is derived from an EMBL/GenBank/DDBJ whole genome shotgun (WGS) entry which is preliminary data.</text>
</comment>
<keyword evidence="8" id="KW-1185">Reference proteome</keyword>
<dbReference type="EMBL" id="JAOCQF010000001">
    <property type="protein sequence ID" value="MCT8328084.1"/>
    <property type="molecule type" value="Genomic_DNA"/>
</dbReference>
<evidence type="ECO:0000313" key="8">
    <source>
        <dbReference type="Proteomes" id="UP001205601"/>
    </source>
</evidence>
<organism evidence="7 8">
    <name type="scientific">Albidovulum sediminis</name>
    <dbReference type="NCBI Taxonomy" id="3066345"/>
    <lineage>
        <taxon>Bacteria</taxon>
        <taxon>Pseudomonadati</taxon>
        <taxon>Pseudomonadota</taxon>
        <taxon>Alphaproteobacteria</taxon>
        <taxon>Rhodobacterales</taxon>
        <taxon>Paracoccaceae</taxon>
        <taxon>Albidovulum</taxon>
    </lineage>
</organism>
<gene>
    <name evidence="7" type="ORF">N5I32_01000</name>
</gene>